<sequence length="130" mass="13969">MDAGTLLVPFTAADTAVKTAAGDRARVLEVASDFVVNASVILSSDFGVPTVDVRLDAPHAPPLISNAVVVPARRMVRNLSFSCTLDLSLNWGPSSLSMRISDHTFLCPLYFLTPSNNARSSVAENGRYFR</sequence>
<evidence type="ECO:0000313" key="2">
    <source>
        <dbReference type="Proteomes" id="UP001163321"/>
    </source>
</evidence>
<organism evidence="1 2">
    <name type="scientific">Peronosclerospora sorghi</name>
    <dbReference type="NCBI Taxonomy" id="230839"/>
    <lineage>
        <taxon>Eukaryota</taxon>
        <taxon>Sar</taxon>
        <taxon>Stramenopiles</taxon>
        <taxon>Oomycota</taxon>
        <taxon>Peronosporomycetes</taxon>
        <taxon>Peronosporales</taxon>
        <taxon>Peronosporaceae</taxon>
        <taxon>Peronosclerospora</taxon>
    </lineage>
</organism>
<protein>
    <submittedName>
        <fullName evidence="1">Uncharacterized protein</fullName>
    </submittedName>
</protein>
<dbReference type="EMBL" id="CM047589">
    <property type="protein sequence ID" value="KAI9920474.1"/>
    <property type="molecule type" value="Genomic_DNA"/>
</dbReference>
<dbReference type="Proteomes" id="UP001163321">
    <property type="component" value="Chromosome 10"/>
</dbReference>
<accession>A0ACC0WNX8</accession>
<comment type="caution">
    <text evidence="1">The sequence shown here is derived from an EMBL/GenBank/DDBJ whole genome shotgun (WGS) entry which is preliminary data.</text>
</comment>
<reference evidence="1 2" key="1">
    <citation type="journal article" date="2022" name="bioRxiv">
        <title>The genome of the oomycete Peronosclerospora sorghi, a cosmopolitan pathogen of maize and sorghum, is inflated with dispersed pseudogenes.</title>
        <authorList>
            <person name="Fletcher K."/>
            <person name="Martin F."/>
            <person name="Isakeit T."/>
            <person name="Cavanaugh K."/>
            <person name="Magill C."/>
            <person name="Michelmore R."/>
        </authorList>
    </citation>
    <scope>NUCLEOTIDE SEQUENCE [LARGE SCALE GENOMIC DNA]</scope>
    <source>
        <strain evidence="1">P6</strain>
    </source>
</reference>
<evidence type="ECO:0000313" key="1">
    <source>
        <dbReference type="EMBL" id="KAI9920474.1"/>
    </source>
</evidence>
<keyword evidence="2" id="KW-1185">Reference proteome</keyword>
<name>A0ACC0WNX8_9STRA</name>
<proteinExistence type="predicted"/>
<gene>
    <name evidence="1" type="ORF">PsorP6_016017</name>
</gene>